<dbReference type="Proteomes" id="UP000001025">
    <property type="component" value="Chromosome"/>
</dbReference>
<dbReference type="EMBL" id="BX294148">
    <property type="protein sequence ID" value="CAD76065.1"/>
    <property type="molecule type" value="Genomic_DNA"/>
</dbReference>
<dbReference type="AlphaFoldDB" id="Q7UM52"/>
<evidence type="ECO:0000313" key="1">
    <source>
        <dbReference type="EMBL" id="CAD76065.1"/>
    </source>
</evidence>
<proteinExistence type="predicted"/>
<protein>
    <submittedName>
        <fullName evidence="1">Uncharacterized protein</fullName>
    </submittedName>
</protein>
<accession>Q7UM52</accession>
<dbReference type="KEGG" id="rba:RB9068"/>
<keyword evidence="2" id="KW-1185">Reference proteome</keyword>
<sequence length="107" mass="12148">MNRVIRSAVVLRWSQLVFLGCSTVLRLGCGSALTEWNAIYEAVTEDIENVLFVNEYGGFELWVSCRWMRPLGSISISTARTRMKKPNIKTMLGCDENSERISFAYSC</sequence>
<organism evidence="1 2">
    <name type="scientific">Rhodopirellula baltica (strain DSM 10527 / NCIMB 13988 / SH1)</name>
    <dbReference type="NCBI Taxonomy" id="243090"/>
    <lineage>
        <taxon>Bacteria</taxon>
        <taxon>Pseudomonadati</taxon>
        <taxon>Planctomycetota</taxon>
        <taxon>Planctomycetia</taxon>
        <taxon>Pirellulales</taxon>
        <taxon>Pirellulaceae</taxon>
        <taxon>Rhodopirellula</taxon>
    </lineage>
</organism>
<name>Q7UM52_RHOBA</name>
<gene>
    <name evidence="1" type="ordered locus">RB9068</name>
</gene>
<reference evidence="1 2" key="1">
    <citation type="journal article" date="2003" name="Proc. Natl. Acad. Sci. U.S.A.">
        <title>Complete genome sequence of the marine planctomycete Pirellula sp. strain 1.</title>
        <authorList>
            <person name="Gloeckner F.O."/>
            <person name="Kube M."/>
            <person name="Bauer M."/>
            <person name="Teeling H."/>
            <person name="Lombardot T."/>
            <person name="Ludwig W."/>
            <person name="Gade D."/>
            <person name="Beck A."/>
            <person name="Borzym K."/>
            <person name="Heitmann K."/>
            <person name="Rabus R."/>
            <person name="Schlesner H."/>
            <person name="Amann R."/>
            <person name="Reinhardt R."/>
        </authorList>
    </citation>
    <scope>NUCLEOTIDE SEQUENCE [LARGE SCALE GENOMIC DNA]</scope>
    <source>
        <strain evidence="2">DSM 10527 / NCIMB 13988 / SH1</strain>
    </source>
</reference>
<dbReference type="EnsemblBacteria" id="CAD76065">
    <property type="protein sequence ID" value="CAD76065"/>
    <property type="gene ID" value="RB9068"/>
</dbReference>
<dbReference type="InParanoid" id="Q7UM52"/>
<dbReference type="HOGENOM" id="CLU_2207980_0_0_0"/>
<evidence type="ECO:0000313" key="2">
    <source>
        <dbReference type="Proteomes" id="UP000001025"/>
    </source>
</evidence>